<comment type="caution">
    <text evidence="8">The sequence shown here is derived from an EMBL/GenBank/DDBJ whole genome shotgun (WGS) entry which is preliminary data.</text>
</comment>
<dbReference type="GO" id="GO:0006310">
    <property type="term" value="P:DNA recombination"/>
    <property type="evidence" value="ECO:0007669"/>
    <property type="project" value="UniProtKB-KW"/>
</dbReference>
<proteinExistence type="inferred from homology"/>
<dbReference type="PANTHER" id="PTHR30349:SF41">
    <property type="entry name" value="INTEGRASE_RECOMBINASE PROTEIN MJ0367-RELATED"/>
    <property type="match status" value="1"/>
</dbReference>
<dbReference type="PROSITE" id="PS51900">
    <property type="entry name" value="CB"/>
    <property type="match status" value="1"/>
</dbReference>
<dbReference type="Pfam" id="PF00589">
    <property type="entry name" value="Phage_integrase"/>
    <property type="match status" value="1"/>
</dbReference>
<dbReference type="InterPro" id="IPR050090">
    <property type="entry name" value="Tyrosine_recombinase_XerCD"/>
</dbReference>
<dbReference type="PANTHER" id="PTHR30349">
    <property type="entry name" value="PHAGE INTEGRASE-RELATED"/>
    <property type="match status" value="1"/>
</dbReference>
<feature type="domain" description="Core-binding (CB)" evidence="7">
    <location>
        <begin position="5"/>
        <end position="89"/>
    </location>
</feature>
<evidence type="ECO:0000256" key="1">
    <source>
        <dbReference type="ARBA" id="ARBA00008857"/>
    </source>
</evidence>
<dbReference type="GO" id="GO:0015074">
    <property type="term" value="P:DNA integration"/>
    <property type="evidence" value="ECO:0007669"/>
    <property type="project" value="UniProtKB-KW"/>
</dbReference>
<dbReference type="Pfam" id="PF02899">
    <property type="entry name" value="Phage_int_SAM_1"/>
    <property type="match status" value="1"/>
</dbReference>
<dbReference type="InterPro" id="IPR002104">
    <property type="entry name" value="Integrase_catalytic"/>
</dbReference>
<dbReference type="InterPro" id="IPR013762">
    <property type="entry name" value="Integrase-like_cat_sf"/>
</dbReference>
<dbReference type="InterPro" id="IPR004107">
    <property type="entry name" value="Integrase_SAM-like_N"/>
</dbReference>
<dbReference type="EMBL" id="VTEH01000034">
    <property type="protein sequence ID" value="TYR72493.1"/>
    <property type="molecule type" value="Genomic_DNA"/>
</dbReference>
<keyword evidence="3 5" id="KW-0238">DNA-binding</keyword>
<evidence type="ECO:0000259" key="6">
    <source>
        <dbReference type="PROSITE" id="PS51898"/>
    </source>
</evidence>
<evidence type="ECO:0000256" key="5">
    <source>
        <dbReference type="PROSITE-ProRule" id="PRU01248"/>
    </source>
</evidence>
<dbReference type="CDD" id="cd00397">
    <property type="entry name" value="DNA_BRE_C"/>
    <property type="match status" value="1"/>
</dbReference>
<dbReference type="Proteomes" id="UP000323317">
    <property type="component" value="Unassembled WGS sequence"/>
</dbReference>
<evidence type="ECO:0000313" key="9">
    <source>
        <dbReference type="Proteomes" id="UP000323317"/>
    </source>
</evidence>
<name>A0A5D4K8V8_9BACI</name>
<evidence type="ECO:0000256" key="3">
    <source>
        <dbReference type="ARBA" id="ARBA00023125"/>
    </source>
</evidence>
<reference evidence="8 9" key="1">
    <citation type="submission" date="2019-08" db="EMBL/GenBank/DDBJ databases">
        <title>Bacillus genomes from the desert of Cuatro Cienegas, Coahuila.</title>
        <authorList>
            <person name="Olmedo-Alvarez G."/>
        </authorList>
    </citation>
    <scope>NUCLEOTIDE SEQUENCE [LARGE SCALE GENOMIC DNA]</scope>
    <source>
        <strain evidence="8 9">CH40_1T</strain>
    </source>
</reference>
<dbReference type="AlphaFoldDB" id="A0A5D4K8V8"/>
<dbReference type="PROSITE" id="PS51898">
    <property type="entry name" value="TYR_RECOMBINASE"/>
    <property type="match status" value="1"/>
</dbReference>
<evidence type="ECO:0000259" key="7">
    <source>
        <dbReference type="PROSITE" id="PS51900"/>
    </source>
</evidence>
<keyword evidence="4" id="KW-0233">DNA recombination</keyword>
<organism evidence="8 9">
    <name type="scientific">Rossellomorea vietnamensis</name>
    <dbReference type="NCBI Taxonomy" id="218284"/>
    <lineage>
        <taxon>Bacteria</taxon>
        <taxon>Bacillati</taxon>
        <taxon>Bacillota</taxon>
        <taxon>Bacilli</taxon>
        <taxon>Bacillales</taxon>
        <taxon>Bacillaceae</taxon>
        <taxon>Rossellomorea</taxon>
    </lineage>
</organism>
<dbReference type="GO" id="GO:0003677">
    <property type="term" value="F:DNA binding"/>
    <property type="evidence" value="ECO:0007669"/>
    <property type="project" value="UniProtKB-UniRule"/>
</dbReference>
<dbReference type="Gene3D" id="1.10.150.130">
    <property type="match status" value="1"/>
</dbReference>
<sequence>MLILEHSHDIIDRFSVWLRKEGKSANTVTTYQRELKKYQDWLQTKGLTLNELSRNEVQSYINFLENQGRSPITNDKIFGAIRTFSKFLKRPDLTAEIEIKTAEKKNEIETLNNEQCESILKKVRDESNCRNTAIVYTLLHTGIRVSELCALDRSDVDLEAKTLEVNTPAGAHRIIPLSEEANDYLKTYIQISQVKTALFVSRTNERLTERSIQYILKKFDVNPHKLRHTFCQRLVDKGVSIEIVSRLAGHKDINVTKRYIKPKVEQLALEEAIQKTFSKDR</sequence>
<dbReference type="InterPro" id="IPR044068">
    <property type="entry name" value="CB"/>
</dbReference>
<dbReference type="InterPro" id="IPR010998">
    <property type="entry name" value="Integrase_recombinase_N"/>
</dbReference>
<keyword evidence="2" id="KW-0229">DNA integration</keyword>
<evidence type="ECO:0000256" key="2">
    <source>
        <dbReference type="ARBA" id="ARBA00022908"/>
    </source>
</evidence>
<dbReference type="Gene3D" id="1.10.443.10">
    <property type="entry name" value="Intergrase catalytic core"/>
    <property type="match status" value="1"/>
</dbReference>
<accession>A0A5D4K8V8</accession>
<evidence type="ECO:0000256" key="4">
    <source>
        <dbReference type="ARBA" id="ARBA00023172"/>
    </source>
</evidence>
<protein>
    <submittedName>
        <fullName evidence="8">Tyrosine-type recombinase/integrase</fullName>
    </submittedName>
</protein>
<dbReference type="SUPFAM" id="SSF56349">
    <property type="entry name" value="DNA breaking-rejoining enzymes"/>
    <property type="match status" value="1"/>
</dbReference>
<comment type="similarity">
    <text evidence="1">Belongs to the 'phage' integrase family.</text>
</comment>
<gene>
    <name evidence="8" type="ORF">FZC79_22525</name>
</gene>
<feature type="domain" description="Tyr recombinase" evidence="6">
    <location>
        <begin position="106"/>
        <end position="274"/>
    </location>
</feature>
<dbReference type="InterPro" id="IPR011010">
    <property type="entry name" value="DNA_brk_join_enz"/>
</dbReference>
<evidence type="ECO:0000313" key="8">
    <source>
        <dbReference type="EMBL" id="TYR72493.1"/>
    </source>
</evidence>